<keyword evidence="3" id="KW-1185">Reference proteome</keyword>
<protein>
    <submittedName>
        <fullName evidence="2">Uncharacterized protein</fullName>
    </submittedName>
</protein>
<sequence>MTPGVLRRVRHTVAVVQISAAIIAASVALVVAFLTPTVTSLRARRQAVHDKFDAALSALLLVQASRQRPQGLKATPAGWTPQEHRALNLRTAESGFEFHIKCTADAKVALAAIAPYVPEVRDYITSKWELREDEEPELRTKVDARRAAAVKSERLFLARRPLPSQGV</sequence>
<organism evidence="2 3">
    <name type="scientific">Pseudonocardia kongjuensis</name>
    <dbReference type="NCBI Taxonomy" id="102227"/>
    <lineage>
        <taxon>Bacteria</taxon>
        <taxon>Bacillati</taxon>
        <taxon>Actinomycetota</taxon>
        <taxon>Actinomycetes</taxon>
        <taxon>Pseudonocardiales</taxon>
        <taxon>Pseudonocardiaceae</taxon>
        <taxon>Pseudonocardia</taxon>
    </lineage>
</organism>
<evidence type="ECO:0000256" key="1">
    <source>
        <dbReference type="SAM" id="Phobius"/>
    </source>
</evidence>
<reference evidence="3" key="1">
    <citation type="journal article" date="2019" name="Int. J. Syst. Evol. Microbiol.">
        <title>The Global Catalogue of Microorganisms (GCM) 10K type strain sequencing project: providing services to taxonomists for standard genome sequencing and annotation.</title>
        <authorList>
            <consortium name="The Broad Institute Genomics Platform"/>
            <consortium name="The Broad Institute Genome Sequencing Center for Infectious Disease"/>
            <person name="Wu L."/>
            <person name="Ma J."/>
        </authorList>
    </citation>
    <scope>NUCLEOTIDE SEQUENCE [LARGE SCALE GENOMIC DNA]</scope>
    <source>
        <strain evidence="3">JCM 11896</strain>
    </source>
</reference>
<proteinExistence type="predicted"/>
<dbReference type="EMBL" id="BAAAJK010000011">
    <property type="protein sequence ID" value="GAA1390256.1"/>
    <property type="molecule type" value="Genomic_DNA"/>
</dbReference>
<keyword evidence="1" id="KW-0472">Membrane</keyword>
<keyword evidence="1" id="KW-1133">Transmembrane helix</keyword>
<keyword evidence="1" id="KW-0812">Transmembrane</keyword>
<comment type="caution">
    <text evidence="2">The sequence shown here is derived from an EMBL/GenBank/DDBJ whole genome shotgun (WGS) entry which is preliminary data.</text>
</comment>
<feature type="transmembrane region" description="Helical" evidence="1">
    <location>
        <begin position="12"/>
        <end position="35"/>
    </location>
</feature>
<accession>A0ABP4IMH5</accession>
<gene>
    <name evidence="2" type="ORF">GCM10009613_30550</name>
</gene>
<evidence type="ECO:0000313" key="3">
    <source>
        <dbReference type="Proteomes" id="UP001501414"/>
    </source>
</evidence>
<dbReference type="Proteomes" id="UP001501414">
    <property type="component" value="Unassembled WGS sequence"/>
</dbReference>
<evidence type="ECO:0000313" key="2">
    <source>
        <dbReference type="EMBL" id="GAA1390256.1"/>
    </source>
</evidence>
<name>A0ABP4IMH5_9PSEU</name>